<evidence type="ECO:0000259" key="1">
    <source>
        <dbReference type="Pfam" id="PF05368"/>
    </source>
</evidence>
<dbReference type="RefSeq" id="WP_380560123.1">
    <property type="nucleotide sequence ID" value="NZ_JBHEZY010000033.1"/>
</dbReference>
<evidence type="ECO:0000313" key="2">
    <source>
        <dbReference type="EMBL" id="MFC1436463.1"/>
    </source>
</evidence>
<evidence type="ECO:0000313" key="3">
    <source>
        <dbReference type="Proteomes" id="UP001592530"/>
    </source>
</evidence>
<dbReference type="EMBL" id="JBHEZY010000033">
    <property type="protein sequence ID" value="MFC1436463.1"/>
    <property type="molecule type" value="Genomic_DNA"/>
</dbReference>
<reference evidence="2 3" key="1">
    <citation type="submission" date="2024-09" db="EMBL/GenBank/DDBJ databases">
        <authorList>
            <person name="Lee S.D."/>
        </authorList>
    </citation>
    <scope>NUCLEOTIDE SEQUENCE [LARGE SCALE GENOMIC DNA]</scope>
    <source>
        <strain evidence="2 3">N1-3</strain>
    </source>
</reference>
<dbReference type="Gene3D" id="3.90.25.10">
    <property type="entry name" value="UDP-galactose 4-epimerase, domain 1"/>
    <property type="match status" value="1"/>
</dbReference>
<comment type="caution">
    <text evidence="2">The sequence shown here is derived from an EMBL/GenBank/DDBJ whole genome shotgun (WGS) entry which is preliminary data.</text>
</comment>
<dbReference type="InterPro" id="IPR036291">
    <property type="entry name" value="NAD(P)-bd_dom_sf"/>
</dbReference>
<dbReference type="InterPro" id="IPR052718">
    <property type="entry name" value="NmrA-type_oxidoreductase"/>
</dbReference>
<organism evidence="2 3">
    <name type="scientific">Streptacidiphilus alkalitolerans</name>
    <dbReference type="NCBI Taxonomy" id="3342712"/>
    <lineage>
        <taxon>Bacteria</taxon>
        <taxon>Bacillati</taxon>
        <taxon>Actinomycetota</taxon>
        <taxon>Actinomycetes</taxon>
        <taxon>Kitasatosporales</taxon>
        <taxon>Streptomycetaceae</taxon>
        <taxon>Streptacidiphilus</taxon>
    </lineage>
</organism>
<dbReference type="PANTHER" id="PTHR47129:SF1">
    <property type="entry name" value="NMRA-LIKE DOMAIN-CONTAINING PROTEIN"/>
    <property type="match status" value="1"/>
</dbReference>
<dbReference type="SUPFAM" id="SSF51735">
    <property type="entry name" value="NAD(P)-binding Rossmann-fold domains"/>
    <property type="match status" value="1"/>
</dbReference>
<dbReference type="PANTHER" id="PTHR47129">
    <property type="entry name" value="QUINONE OXIDOREDUCTASE 2"/>
    <property type="match status" value="1"/>
</dbReference>
<feature type="domain" description="NmrA-like" evidence="1">
    <location>
        <begin position="2"/>
        <end position="237"/>
    </location>
</feature>
<gene>
    <name evidence="2" type="ORF">ACEZDB_38100</name>
</gene>
<dbReference type="Gene3D" id="3.40.50.720">
    <property type="entry name" value="NAD(P)-binding Rossmann-like Domain"/>
    <property type="match status" value="1"/>
</dbReference>
<dbReference type="Pfam" id="PF05368">
    <property type="entry name" value="NmrA"/>
    <property type="match status" value="1"/>
</dbReference>
<sequence>MILVTGASGALGGLIHANLAAAGAEVLAGTHSPGPGSGRRRTDFDDPRSLAEGFAGAEVVVLVSAGYAEDDVVLARHRAAIDAAVRAGVRHVVYTSLAGSGDPLTIALPHRWTEAALADAPLDVTVLRNGLYAEVPTALGLATASAAVATGVFRAPWGTGTVPVVSREDLAEVAASVAREVQESITAGQQSRHTGRTYELDGTGTAGGEDLAAALTEVLGTQVRYRTAPLGETWATLAEAGLAPYQVSHAVSFFSNLNAGTLAARPSDLPALLGRQPRPAFELLVDAVRAGLRQSSPT</sequence>
<accession>A0ABV6XE01</accession>
<dbReference type="InterPro" id="IPR008030">
    <property type="entry name" value="NmrA-like"/>
</dbReference>
<protein>
    <submittedName>
        <fullName evidence="2">NmrA family NAD(P)-binding protein</fullName>
    </submittedName>
</protein>
<proteinExistence type="predicted"/>
<name>A0ABV6XE01_9ACTN</name>
<dbReference type="Proteomes" id="UP001592530">
    <property type="component" value="Unassembled WGS sequence"/>
</dbReference>